<dbReference type="InterPro" id="IPR050445">
    <property type="entry name" value="Bact_polysacc_biosynth/exp"/>
</dbReference>
<dbReference type="KEGG" id="sutt:SUTMEG_14620"/>
<keyword evidence="4" id="KW-1185">Reference proteome</keyword>
<dbReference type="PANTHER" id="PTHR32309:SF13">
    <property type="entry name" value="FERRIC ENTEROBACTIN TRANSPORT PROTEIN FEPE"/>
    <property type="match status" value="1"/>
</dbReference>
<proteinExistence type="predicted"/>
<keyword evidence="2" id="KW-0812">Transmembrane</keyword>
<evidence type="ECO:0000256" key="2">
    <source>
        <dbReference type="SAM" id="Phobius"/>
    </source>
</evidence>
<dbReference type="PANTHER" id="PTHR32309">
    <property type="entry name" value="TYROSINE-PROTEIN KINASE"/>
    <property type="match status" value="1"/>
</dbReference>
<evidence type="ECO:0000313" key="4">
    <source>
        <dbReference type="Proteomes" id="UP000271003"/>
    </source>
</evidence>
<evidence type="ECO:0000256" key="1">
    <source>
        <dbReference type="SAM" id="Coils"/>
    </source>
</evidence>
<keyword evidence="2" id="KW-1133">Transmembrane helix</keyword>
<protein>
    <submittedName>
        <fullName evidence="3">Capsule polysaccharide export inner-membrane protein CtrB</fullName>
    </submittedName>
</protein>
<dbReference type="AlphaFoldDB" id="A0A2Z6IAM0"/>
<feature type="coiled-coil region" evidence="1">
    <location>
        <begin position="159"/>
        <end position="186"/>
    </location>
</feature>
<gene>
    <name evidence="3" type="primary">ctrB</name>
    <name evidence="3" type="ORF">SUTMEG_14620</name>
</gene>
<keyword evidence="2" id="KW-0472">Membrane</keyword>
<feature type="transmembrane region" description="Helical" evidence="2">
    <location>
        <begin position="322"/>
        <end position="343"/>
    </location>
</feature>
<dbReference type="GO" id="GO:0004713">
    <property type="term" value="F:protein tyrosine kinase activity"/>
    <property type="evidence" value="ECO:0007669"/>
    <property type="project" value="TreeGrafter"/>
</dbReference>
<sequence length="352" mass="39324">MLLPTLLTFGYCAFVASPMYVSETKFAVRSAVEQPMGIDIASQLFKTASTSVQDARIVDAYLRSPDVFETLDGELQLTKHYSDTSRDWVSRLASSPTLWDKESFWHRVAQPKIDVDSGIVTFTVRAYTPDMAQNIAAGILRQGEALINEMNDRSRNDAIRLAESEVKVAQERIVKAQKALEAFRDEHKELDPKATATGLQTLVFELEGERSKVKAELAEARSYMKPTAPQVKALEKRLAAVESQLNAEKARIAGNPAGGSAINSWVSEYENLMIESEFAQKQLTTAMSAYEQARSMALAKSRYLVAIQQPTLPDESRYPRTWVFTLCAFFGFFLIYGLVRLIVASIREHAGF</sequence>
<evidence type="ECO:0000313" key="3">
    <source>
        <dbReference type="EMBL" id="BBF23571.1"/>
    </source>
</evidence>
<dbReference type="GO" id="GO:0005886">
    <property type="term" value="C:plasma membrane"/>
    <property type="evidence" value="ECO:0007669"/>
    <property type="project" value="TreeGrafter"/>
</dbReference>
<reference evidence="3 4" key="1">
    <citation type="journal article" date="2018" name="Int. J. Syst. Evol. Microbiol.">
        <title>Mesosutterella multiformis gen. nov., sp. nov., a member of the family Sutterellaceae and Sutterella megalosphaeroides sp. nov., isolated from human faeces.</title>
        <authorList>
            <person name="Sakamoto M."/>
            <person name="Ikeyama N."/>
            <person name="Kunihiro T."/>
            <person name="Iino T."/>
            <person name="Yuki M."/>
            <person name="Ohkuma M."/>
        </authorList>
    </citation>
    <scope>NUCLEOTIDE SEQUENCE [LARGE SCALE GENOMIC DNA]</scope>
    <source>
        <strain evidence="3 4">6FBBBH3</strain>
    </source>
</reference>
<dbReference type="EMBL" id="AP018786">
    <property type="protein sequence ID" value="BBF23571.1"/>
    <property type="molecule type" value="Genomic_DNA"/>
</dbReference>
<name>A0A2Z6IAM0_9BURK</name>
<organism evidence="3 4">
    <name type="scientific">Sutterella megalosphaeroides</name>
    <dbReference type="NCBI Taxonomy" id="2494234"/>
    <lineage>
        <taxon>Bacteria</taxon>
        <taxon>Pseudomonadati</taxon>
        <taxon>Pseudomonadota</taxon>
        <taxon>Betaproteobacteria</taxon>
        <taxon>Burkholderiales</taxon>
        <taxon>Sutterellaceae</taxon>
        <taxon>Sutterella</taxon>
    </lineage>
</organism>
<keyword evidence="1" id="KW-0175">Coiled coil</keyword>
<dbReference type="RefSeq" id="WP_170143876.1">
    <property type="nucleotide sequence ID" value="NZ_AP018786.1"/>
</dbReference>
<dbReference type="Proteomes" id="UP000271003">
    <property type="component" value="Chromosome"/>
</dbReference>
<accession>A0A2Z6IAM0</accession>